<dbReference type="InterPro" id="IPR036396">
    <property type="entry name" value="Cyt_P450_sf"/>
</dbReference>
<dbReference type="SUPFAM" id="SSF48264">
    <property type="entry name" value="Cytochrome P450"/>
    <property type="match status" value="1"/>
</dbReference>
<dbReference type="AlphaFoldDB" id="A0A7R8V0B9"/>
<accession>A0A7R8V0B9</accession>
<dbReference type="PANTHER" id="PTHR24300:SF403">
    <property type="entry name" value="CYTOCHROME P450 306A1"/>
    <property type="match status" value="1"/>
</dbReference>
<dbReference type="FunCoup" id="A0A7R8V0B9">
    <property type="interactions" value="49"/>
</dbReference>
<protein>
    <recommendedName>
        <fullName evidence="10">Cytochrome P450</fullName>
    </recommendedName>
</protein>
<organism evidence="8 9">
    <name type="scientific">Hermetia illucens</name>
    <name type="common">Black soldier fly</name>
    <dbReference type="NCBI Taxonomy" id="343691"/>
    <lineage>
        <taxon>Eukaryota</taxon>
        <taxon>Metazoa</taxon>
        <taxon>Ecdysozoa</taxon>
        <taxon>Arthropoda</taxon>
        <taxon>Hexapoda</taxon>
        <taxon>Insecta</taxon>
        <taxon>Pterygota</taxon>
        <taxon>Neoptera</taxon>
        <taxon>Endopterygota</taxon>
        <taxon>Diptera</taxon>
        <taxon>Brachycera</taxon>
        <taxon>Stratiomyomorpha</taxon>
        <taxon>Stratiomyidae</taxon>
        <taxon>Hermetiinae</taxon>
        <taxon>Hermetia</taxon>
    </lineage>
</organism>
<keyword evidence="7" id="KW-0812">Transmembrane</keyword>
<dbReference type="InterPro" id="IPR050182">
    <property type="entry name" value="Cytochrome_P450_fam2"/>
</dbReference>
<dbReference type="GO" id="GO:0020037">
    <property type="term" value="F:heme binding"/>
    <property type="evidence" value="ECO:0007669"/>
    <property type="project" value="InterPro"/>
</dbReference>
<feature type="transmembrane region" description="Helical" evidence="7">
    <location>
        <begin position="60"/>
        <end position="81"/>
    </location>
</feature>
<dbReference type="Gene3D" id="1.10.630.10">
    <property type="entry name" value="Cytochrome P450"/>
    <property type="match status" value="1"/>
</dbReference>
<dbReference type="Proteomes" id="UP000594454">
    <property type="component" value="Chromosome 5"/>
</dbReference>
<dbReference type="GO" id="GO:0016712">
    <property type="term" value="F:oxidoreductase activity, acting on paired donors, with incorporation or reduction of molecular oxygen, reduced flavin or flavoprotein as one donor, and incorporation of one atom of oxygen"/>
    <property type="evidence" value="ECO:0007669"/>
    <property type="project" value="TreeGrafter"/>
</dbReference>
<evidence type="ECO:0000256" key="1">
    <source>
        <dbReference type="ARBA" id="ARBA00010617"/>
    </source>
</evidence>
<evidence type="ECO:0000256" key="5">
    <source>
        <dbReference type="PIRSR" id="PIRSR602401-1"/>
    </source>
</evidence>
<evidence type="ECO:0000256" key="3">
    <source>
        <dbReference type="ARBA" id="ARBA00023004"/>
    </source>
</evidence>
<keyword evidence="2 5" id="KW-0479">Metal-binding</keyword>
<dbReference type="InterPro" id="IPR001128">
    <property type="entry name" value="Cyt_P450"/>
</dbReference>
<keyword evidence="9" id="KW-1185">Reference proteome</keyword>
<feature type="compositionally biased region" description="Polar residues" evidence="6">
    <location>
        <begin position="271"/>
        <end position="283"/>
    </location>
</feature>
<evidence type="ECO:0000256" key="2">
    <source>
        <dbReference type="ARBA" id="ARBA00022723"/>
    </source>
</evidence>
<dbReference type="PRINTS" id="PR00385">
    <property type="entry name" value="P450"/>
</dbReference>
<dbReference type="GO" id="GO:0006082">
    <property type="term" value="P:organic acid metabolic process"/>
    <property type="evidence" value="ECO:0007669"/>
    <property type="project" value="TreeGrafter"/>
</dbReference>
<evidence type="ECO:0008006" key="10">
    <source>
        <dbReference type="Google" id="ProtNLM"/>
    </source>
</evidence>
<proteinExistence type="inferred from homology"/>
<dbReference type="InParanoid" id="A0A7R8V0B9"/>
<keyword evidence="7" id="KW-1133">Transmembrane helix</keyword>
<evidence type="ECO:0000256" key="7">
    <source>
        <dbReference type="SAM" id="Phobius"/>
    </source>
</evidence>
<keyword evidence="7" id="KW-0472">Membrane</keyword>
<dbReference type="Pfam" id="PF00067">
    <property type="entry name" value="p450"/>
    <property type="match status" value="1"/>
</dbReference>
<evidence type="ECO:0000313" key="8">
    <source>
        <dbReference type="EMBL" id="CAD7090239.1"/>
    </source>
</evidence>
<sequence length="556" mass="62734">MELKWMLLLSSIIIYVSYCFFRRRNFPPGPLGIPILGYLPFLNPRLPYISLQDLSRKYGAIYGLYLGSVYTVVLSDVTIIREALKREEYTGRAPLYLTHGIMGGYGIVCAEGLLWKDQRRQSSEWLRRLGMSKFGMVRSRLEKRIKAGVEEFLQMMNNSAISNKCAEGKEQFLVNPMHALLHSMGNVINDLVFGITYEHDDATWKYLQQLQEEGVKHIGVSGVVNFLPLLRFSPANRNTIAFLLDGKRRTHAIYDRIIEKARSVLSATTKNGSNALESESGESIENPRNDSSNDDCSSNLNVGDVDCILKYFLQEKERRLSQGDDSAHSIYKDIQLRHLLADFFGAGVDTTLTTLRWFLLYMAKNPSLQAQLRTAIIETCMISDAVVADGGLANGDAAVWNPNLNDLEKLDLLKACISETQRIRSVVPLGIPHGTTKETELCGFAIPKNSMIIPLQWAVHMNPEFWPDPEKFDPSRFLTATGEYFAPPNFIPFQTGKRICLGEELARMLLYLFAGSIIYHYEFTLSAEESNVDMQGECGITLTPPHYSLLLKKVNN</sequence>
<feature type="region of interest" description="Disordered" evidence="6">
    <location>
        <begin position="271"/>
        <end position="297"/>
    </location>
</feature>
<keyword evidence="4" id="KW-0560">Oxidoreductase</keyword>
<dbReference type="GO" id="GO:0008395">
    <property type="term" value="F:steroid hydroxylase activity"/>
    <property type="evidence" value="ECO:0007669"/>
    <property type="project" value="TreeGrafter"/>
</dbReference>
<feature type="transmembrane region" description="Helical" evidence="7">
    <location>
        <begin position="93"/>
        <end position="115"/>
    </location>
</feature>
<dbReference type="SMR" id="A0A7R8V0B9"/>
<feature type="transmembrane region" description="Helical" evidence="7">
    <location>
        <begin position="6"/>
        <end position="21"/>
    </location>
</feature>
<gene>
    <name evidence="8" type="ORF">HERILL_LOCUS12733</name>
</gene>
<keyword evidence="4" id="KW-0503">Monooxygenase</keyword>
<dbReference type="EMBL" id="LR899013">
    <property type="protein sequence ID" value="CAD7090239.1"/>
    <property type="molecule type" value="Genomic_DNA"/>
</dbReference>
<dbReference type="PANTHER" id="PTHR24300">
    <property type="entry name" value="CYTOCHROME P450 508A4-RELATED"/>
    <property type="match status" value="1"/>
</dbReference>
<dbReference type="GO" id="GO:0005737">
    <property type="term" value="C:cytoplasm"/>
    <property type="evidence" value="ECO:0007669"/>
    <property type="project" value="TreeGrafter"/>
</dbReference>
<dbReference type="GO" id="GO:0006805">
    <property type="term" value="P:xenobiotic metabolic process"/>
    <property type="evidence" value="ECO:0007669"/>
    <property type="project" value="TreeGrafter"/>
</dbReference>
<evidence type="ECO:0000256" key="6">
    <source>
        <dbReference type="SAM" id="MobiDB-lite"/>
    </source>
</evidence>
<name>A0A7R8V0B9_HERIL</name>
<comment type="cofactor">
    <cofactor evidence="5">
        <name>heme</name>
        <dbReference type="ChEBI" id="CHEBI:30413"/>
    </cofactor>
</comment>
<feature type="binding site" description="axial binding residue" evidence="5">
    <location>
        <position position="500"/>
    </location>
    <ligand>
        <name>heme</name>
        <dbReference type="ChEBI" id="CHEBI:30413"/>
    </ligand>
    <ligandPart>
        <name>Fe</name>
        <dbReference type="ChEBI" id="CHEBI:18248"/>
    </ligandPart>
</feature>
<dbReference type="GO" id="GO:0005506">
    <property type="term" value="F:iron ion binding"/>
    <property type="evidence" value="ECO:0007669"/>
    <property type="project" value="InterPro"/>
</dbReference>
<keyword evidence="3 5" id="KW-0408">Iron</keyword>
<dbReference type="PRINTS" id="PR00463">
    <property type="entry name" value="EP450I"/>
</dbReference>
<dbReference type="OrthoDB" id="1844152at2759"/>
<evidence type="ECO:0000313" key="9">
    <source>
        <dbReference type="Proteomes" id="UP000594454"/>
    </source>
</evidence>
<reference evidence="8 9" key="1">
    <citation type="submission" date="2020-11" db="EMBL/GenBank/DDBJ databases">
        <authorList>
            <person name="Wallbank WR R."/>
            <person name="Pardo Diaz C."/>
            <person name="Kozak K."/>
            <person name="Martin S."/>
            <person name="Jiggins C."/>
            <person name="Moest M."/>
            <person name="Warren A I."/>
            <person name="Generalovic N T."/>
            <person name="Byers J.R.P. K."/>
            <person name="Montejo-Kovacevich G."/>
            <person name="Yen C E."/>
        </authorList>
    </citation>
    <scope>NUCLEOTIDE SEQUENCE [LARGE SCALE GENOMIC DNA]</scope>
</reference>
<dbReference type="InterPro" id="IPR002401">
    <property type="entry name" value="Cyt_P450_E_grp-I"/>
</dbReference>
<keyword evidence="5" id="KW-0349">Heme</keyword>
<comment type="similarity">
    <text evidence="1">Belongs to the cytochrome P450 family.</text>
</comment>
<evidence type="ECO:0000256" key="4">
    <source>
        <dbReference type="ARBA" id="ARBA00023033"/>
    </source>
</evidence>